<evidence type="ECO:0000259" key="2">
    <source>
        <dbReference type="Pfam" id="PF00668"/>
    </source>
</evidence>
<evidence type="ECO:0000313" key="3">
    <source>
        <dbReference type="EMBL" id="KRM12793.1"/>
    </source>
</evidence>
<proteinExistence type="predicted"/>
<dbReference type="InterPro" id="IPR001242">
    <property type="entry name" value="Condensation_dom"/>
</dbReference>
<sequence length="418" mass="47431">MKNKEDETMTTYEGEPLNILHTIGLDILYPVVRGEISFDKRLDRSRFENALKSVTRVVPEIMCRYEMSNNSFEQITDNVSDLIRDNVKQPDLDAKKWDLMKDPQVRIYWEDNEEKTRLIIYISHILTDGAGSKQLLYLIANAYSNGDAALDGVKNHQEIDWLEKLVSQHQMTPSKQTDHPSEPLLLPHLDTDGSRDYHVGSVELSKDETNRLIEATHLTNTTVNDVVMTAFSRVIQRFAGINSISMACPTDMRKFGPTVDGVQVANFTSRYNLSIDTPLSEPFGELVARVHTEMNEHKKQYQCFDSIKGLLENYQTQPLAELQQVVQDNYHVREIAYTNFGIIDQNKLVFDGVKITQVVMTGGFRTAPMYQIATATYDDQLSLAFNMVGTNGEMIFGMAIARNVADLINNFALSALEK</sequence>
<keyword evidence="4" id="KW-1185">Reference proteome</keyword>
<dbReference type="Proteomes" id="UP000051820">
    <property type="component" value="Unassembled WGS sequence"/>
</dbReference>
<dbReference type="InterPro" id="IPR052058">
    <property type="entry name" value="Alcohol_O-acetyltransferase"/>
</dbReference>
<gene>
    <name evidence="3" type="ORF">FD16_GL001971</name>
</gene>
<evidence type="ECO:0000256" key="1">
    <source>
        <dbReference type="SAM" id="MobiDB-lite"/>
    </source>
</evidence>
<reference evidence="3 4" key="1">
    <citation type="journal article" date="2015" name="Genome Announc.">
        <title>Expanding the biotechnology potential of lactobacilli through comparative genomics of 213 strains and associated genera.</title>
        <authorList>
            <person name="Sun Z."/>
            <person name="Harris H.M."/>
            <person name="McCann A."/>
            <person name="Guo C."/>
            <person name="Argimon S."/>
            <person name="Zhang W."/>
            <person name="Yang X."/>
            <person name="Jeffery I.B."/>
            <person name="Cooney J.C."/>
            <person name="Kagawa T.F."/>
            <person name="Liu W."/>
            <person name="Song Y."/>
            <person name="Salvetti E."/>
            <person name="Wrobel A."/>
            <person name="Rasinkangas P."/>
            <person name="Parkhill J."/>
            <person name="Rea M.C."/>
            <person name="O'Sullivan O."/>
            <person name="Ritari J."/>
            <person name="Douillard F.P."/>
            <person name="Paul Ross R."/>
            <person name="Yang R."/>
            <person name="Briner A.E."/>
            <person name="Felis G.E."/>
            <person name="de Vos W.M."/>
            <person name="Barrangou R."/>
            <person name="Klaenhammer T.R."/>
            <person name="Caufield P.W."/>
            <person name="Cui Y."/>
            <person name="Zhang H."/>
            <person name="O'Toole P.W."/>
        </authorList>
    </citation>
    <scope>NUCLEOTIDE SEQUENCE [LARGE SCALE GENOMIC DNA]</scope>
    <source>
        <strain evidence="3 4">DSM 5007</strain>
    </source>
</reference>
<dbReference type="SUPFAM" id="SSF52777">
    <property type="entry name" value="CoA-dependent acyltransferases"/>
    <property type="match status" value="2"/>
</dbReference>
<dbReference type="AlphaFoldDB" id="A0A0R1WBB2"/>
<dbReference type="PATRIC" id="fig|1423807.3.peg.2024"/>
<feature type="domain" description="Condensation" evidence="2">
    <location>
        <begin position="40"/>
        <end position="332"/>
    </location>
</feature>
<dbReference type="eggNOG" id="COG4908">
    <property type="taxonomic scope" value="Bacteria"/>
</dbReference>
<organism evidence="3 4">
    <name type="scientific">Paucilactobacillus suebicus DSM 5007 = KCTC 3549</name>
    <dbReference type="NCBI Taxonomy" id="1423807"/>
    <lineage>
        <taxon>Bacteria</taxon>
        <taxon>Bacillati</taxon>
        <taxon>Bacillota</taxon>
        <taxon>Bacilli</taxon>
        <taxon>Lactobacillales</taxon>
        <taxon>Lactobacillaceae</taxon>
        <taxon>Paucilactobacillus</taxon>
    </lineage>
</organism>
<feature type="region of interest" description="Disordered" evidence="1">
    <location>
        <begin position="170"/>
        <end position="192"/>
    </location>
</feature>
<dbReference type="PANTHER" id="PTHR28037:SF1">
    <property type="entry name" value="ALCOHOL O-ACETYLTRANSFERASE 1-RELATED"/>
    <property type="match status" value="1"/>
</dbReference>
<protein>
    <submittedName>
        <fullName evidence="3">NRPS condensation (Elongation) domain-containing protein</fullName>
    </submittedName>
</protein>
<dbReference type="OrthoDB" id="7321121at2"/>
<comment type="caution">
    <text evidence="3">The sequence shown here is derived from an EMBL/GenBank/DDBJ whole genome shotgun (WGS) entry which is preliminary data.</text>
</comment>
<dbReference type="EMBL" id="AZGF01000005">
    <property type="protein sequence ID" value="KRM12793.1"/>
    <property type="molecule type" value="Genomic_DNA"/>
</dbReference>
<accession>A0A0R1WBB2</accession>
<name>A0A0R1WBB2_9LACO</name>
<dbReference type="STRING" id="1423807.FD16_GL001971"/>
<dbReference type="Gene3D" id="3.30.559.30">
    <property type="entry name" value="Nonribosomal peptide synthetase, condensation domain"/>
    <property type="match status" value="1"/>
</dbReference>
<dbReference type="PANTHER" id="PTHR28037">
    <property type="entry name" value="ALCOHOL O-ACETYLTRANSFERASE 1-RELATED"/>
    <property type="match status" value="1"/>
</dbReference>
<dbReference type="Pfam" id="PF00668">
    <property type="entry name" value="Condensation"/>
    <property type="match status" value="1"/>
</dbReference>
<evidence type="ECO:0000313" key="4">
    <source>
        <dbReference type="Proteomes" id="UP000051820"/>
    </source>
</evidence>
<dbReference type="GO" id="GO:0003824">
    <property type="term" value="F:catalytic activity"/>
    <property type="evidence" value="ECO:0007669"/>
    <property type="project" value="InterPro"/>
</dbReference>